<reference evidence="2" key="1">
    <citation type="journal article" date="2019" name="Int. J. Syst. Evol. Microbiol.">
        <title>The Global Catalogue of Microorganisms (GCM) 10K type strain sequencing project: providing services to taxonomists for standard genome sequencing and annotation.</title>
        <authorList>
            <consortium name="The Broad Institute Genomics Platform"/>
            <consortium name="The Broad Institute Genome Sequencing Center for Infectious Disease"/>
            <person name="Wu L."/>
            <person name="Ma J."/>
        </authorList>
    </citation>
    <scope>NUCLEOTIDE SEQUENCE [LARGE SCALE GENOMIC DNA]</scope>
    <source>
        <strain evidence="2">CGMCC 1.3240</strain>
    </source>
</reference>
<evidence type="ECO:0000313" key="1">
    <source>
        <dbReference type="EMBL" id="MFC5650940.1"/>
    </source>
</evidence>
<dbReference type="EMBL" id="JBHSOW010000064">
    <property type="protein sequence ID" value="MFC5650940.1"/>
    <property type="molecule type" value="Genomic_DNA"/>
</dbReference>
<keyword evidence="2" id="KW-1185">Reference proteome</keyword>
<protein>
    <submittedName>
        <fullName evidence="1">Uncharacterized protein</fullName>
    </submittedName>
</protein>
<comment type="caution">
    <text evidence="1">The sequence shown here is derived from an EMBL/GenBank/DDBJ whole genome shotgun (WGS) entry which is preliminary data.</text>
</comment>
<sequence>MIRGVIEAGQQSGELDKMLNAEWLSYYFNNAFTGLRVLAKTTDETEKLNQIIETKLSILSKAIFFVNSRTIVLVKKF</sequence>
<evidence type="ECO:0000313" key="2">
    <source>
        <dbReference type="Proteomes" id="UP001596047"/>
    </source>
</evidence>
<organism evidence="1 2">
    <name type="scientific">Paenibacillus solisilvae</name>
    <dbReference type="NCBI Taxonomy" id="2486751"/>
    <lineage>
        <taxon>Bacteria</taxon>
        <taxon>Bacillati</taxon>
        <taxon>Bacillota</taxon>
        <taxon>Bacilli</taxon>
        <taxon>Bacillales</taxon>
        <taxon>Paenibacillaceae</taxon>
        <taxon>Paenibacillus</taxon>
    </lineage>
</organism>
<gene>
    <name evidence="1" type="ORF">ACFPYJ_17845</name>
</gene>
<accession>A0ABW0VYD4</accession>
<dbReference type="Gene3D" id="1.10.357.10">
    <property type="entry name" value="Tetracycline Repressor, domain 2"/>
    <property type="match status" value="1"/>
</dbReference>
<name>A0ABW0VYD4_9BACL</name>
<dbReference type="InterPro" id="IPR036271">
    <property type="entry name" value="Tet_transcr_reg_TetR-rel_C_sf"/>
</dbReference>
<proteinExistence type="predicted"/>
<dbReference type="SUPFAM" id="SSF48498">
    <property type="entry name" value="Tetracyclin repressor-like, C-terminal domain"/>
    <property type="match status" value="1"/>
</dbReference>
<dbReference type="Proteomes" id="UP001596047">
    <property type="component" value="Unassembled WGS sequence"/>
</dbReference>